<dbReference type="EMBL" id="QVPD01000009">
    <property type="protein sequence ID" value="RFP59977.1"/>
    <property type="molecule type" value="Genomic_DNA"/>
</dbReference>
<proteinExistence type="predicted"/>
<gene>
    <name evidence="2" type="ORF">D0Y53_09555</name>
</gene>
<reference evidence="2 3" key="1">
    <citation type="submission" date="2018-08" db="EMBL/GenBank/DDBJ databases">
        <title>Lysobacter weifangensis sp. nov., a new member of the family 'Xanthomonadaceae', isolated from soil in a farmland.</title>
        <authorList>
            <person name="Zhao H."/>
        </authorList>
    </citation>
    <scope>NUCLEOTIDE SEQUENCE [LARGE SCALE GENOMIC DNA]</scope>
    <source>
        <strain evidence="2 3">WF-2</strain>
    </source>
</reference>
<dbReference type="InterPro" id="IPR009875">
    <property type="entry name" value="PilZ_domain"/>
</dbReference>
<organism evidence="2 3">
    <name type="scientific">Cognatiluteimonas weifangensis</name>
    <dbReference type="NCBI Taxonomy" id="2303539"/>
    <lineage>
        <taxon>Bacteria</taxon>
        <taxon>Pseudomonadati</taxon>
        <taxon>Pseudomonadota</taxon>
        <taxon>Gammaproteobacteria</taxon>
        <taxon>Lysobacterales</taxon>
        <taxon>Lysobacteraceae</taxon>
        <taxon>Cognatiluteimonas</taxon>
    </lineage>
</organism>
<evidence type="ECO:0000313" key="2">
    <source>
        <dbReference type="EMBL" id="RFP59977.1"/>
    </source>
</evidence>
<feature type="domain" description="PilZ" evidence="1">
    <location>
        <begin position="14"/>
        <end position="106"/>
    </location>
</feature>
<dbReference type="RefSeq" id="WP_117202986.1">
    <property type="nucleotide sequence ID" value="NZ_JBHTBK010000020.1"/>
</dbReference>
<accession>A0A372DKI2</accession>
<dbReference type="AlphaFoldDB" id="A0A372DKI2"/>
<name>A0A372DKI2_9GAMM</name>
<dbReference type="OrthoDB" id="5296245at2"/>
<keyword evidence="3" id="KW-1185">Reference proteome</keyword>
<protein>
    <submittedName>
        <fullName evidence="2">Pilus assembly protein PilZ</fullName>
    </submittedName>
</protein>
<evidence type="ECO:0000259" key="1">
    <source>
        <dbReference type="Pfam" id="PF07238"/>
    </source>
</evidence>
<dbReference type="GO" id="GO:0035438">
    <property type="term" value="F:cyclic-di-GMP binding"/>
    <property type="evidence" value="ECO:0007669"/>
    <property type="project" value="InterPro"/>
</dbReference>
<dbReference type="Proteomes" id="UP000262917">
    <property type="component" value="Unassembled WGS sequence"/>
</dbReference>
<dbReference type="Pfam" id="PF07238">
    <property type="entry name" value="PilZ"/>
    <property type="match status" value="1"/>
</dbReference>
<dbReference type="Gene3D" id="2.40.10.220">
    <property type="entry name" value="predicted glycosyltransferase like domains"/>
    <property type="match status" value="1"/>
</dbReference>
<comment type="caution">
    <text evidence="2">The sequence shown here is derived from an EMBL/GenBank/DDBJ whole genome shotgun (WGS) entry which is preliminary data.</text>
</comment>
<sequence length="119" mass="12617">MAANVGGARQGILSLAVKDKAQLYSAYMPYLKSGGIFVPTTRRYFLGDEVFLLLTLPESSERLPVAGKVIWVTPTGAQGNRTAGIGVQFADSSEGETVKGKIETLLAGTLTADKPTHTM</sequence>
<evidence type="ECO:0000313" key="3">
    <source>
        <dbReference type="Proteomes" id="UP000262917"/>
    </source>
</evidence>